<reference evidence="1" key="1">
    <citation type="journal article" date="2014" name="Int. J. Syst. Evol. Microbiol.">
        <title>Complete genome sequence of Corynebacterium casei LMG S-19264T (=DSM 44701T), isolated from a smear-ripened cheese.</title>
        <authorList>
            <consortium name="US DOE Joint Genome Institute (JGI-PGF)"/>
            <person name="Walter F."/>
            <person name="Albersmeier A."/>
            <person name="Kalinowski J."/>
            <person name="Ruckert C."/>
        </authorList>
    </citation>
    <scope>NUCLEOTIDE SEQUENCE</scope>
    <source>
        <strain evidence="1">CGMCC 1.12195</strain>
    </source>
</reference>
<sequence>MKIYGLLFTIVLPSLFFCLSCGKSDGGPPKESPTGSYYIRYKANGVPHEYTGDMLVYAFALTLPETGANQCLIQGRLHKNDENKDAIFFTVTDTDPLQEGTTYRLSERLNWPEHNQSFLRVFGSYYSPAGEKYFAQLYPLPSLPFEVKDAAEARFSQITDQTVKGTFSMRALTTYPELKEVAITDGEFYVPILASNNP</sequence>
<keyword evidence="2" id="KW-1185">Reference proteome</keyword>
<gene>
    <name evidence="1" type="ORF">GCM10007415_15020</name>
</gene>
<proteinExistence type="predicted"/>
<dbReference type="AlphaFoldDB" id="A0A917HM88"/>
<reference evidence="1" key="2">
    <citation type="submission" date="2020-09" db="EMBL/GenBank/DDBJ databases">
        <authorList>
            <person name="Sun Q."/>
            <person name="Zhou Y."/>
        </authorList>
    </citation>
    <scope>NUCLEOTIDE SEQUENCE</scope>
    <source>
        <strain evidence="1">CGMCC 1.12195</strain>
    </source>
</reference>
<organism evidence="1 2">
    <name type="scientific">Parapedobacter pyrenivorans</name>
    <dbReference type="NCBI Taxonomy" id="1305674"/>
    <lineage>
        <taxon>Bacteria</taxon>
        <taxon>Pseudomonadati</taxon>
        <taxon>Bacteroidota</taxon>
        <taxon>Sphingobacteriia</taxon>
        <taxon>Sphingobacteriales</taxon>
        <taxon>Sphingobacteriaceae</taxon>
        <taxon>Parapedobacter</taxon>
    </lineage>
</organism>
<evidence type="ECO:0000313" key="2">
    <source>
        <dbReference type="Proteomes" id="UP000660862"/>
    </source>
</evidence>
<protein>
    <submittedName>
        <fullName evidence="1">Uncharacterized protein</fullName>
    </submittedName>
</protein>
<comment type="caution">
    <text evidence="1">The sequence shown here is derived from an EMBL/GenBank/DDBJ whole genome shotgun (WGS) entry which is preliminary data.</text>
</comment>
<dbReference type="Proteomes" id="UP000660862">
    <property type="component" value="Unassembled WGS sequence"/>
</dbReference>
<dbReference type="RefSeq" id="WP_188505273.1">
    <property type="nucleotide sequence ID" value="NZ_BMER01000001.1"/>
</dbReference>
<evidence type="ECO:0000313" key="1">
    <source>
        <dbReference type="EMBL" id="GGG83058.1"/>
    </source>
</evidence>
<dbReference type="EMBL" id="BMER01000001">
    <property type="protein sequence ID" value="GGG83058.1"/>
    <property type="molecule type" value="Genomic_DNA"/>
</dbReference>
<accession>A0A917HM88</accession>
<name>A0A917HM88_9SPHI</name>